<organism evidence="2 3">
    <name type="scientific">Theobroma cacao</name>
    <name type="common">Cacao</name>
    <name type="synonym">Cocoa</name>
    <dbReference type="NCBI Taxonomy" id="3641"/>
    <lineage>
        <taxon>Eukaryota</taxon>
        <taxon>Viridiplantae</taxon>
        <taxon>Streptophyta</taxon>
        <taxon>Embryophyta</taxon>
        <taxon>Tracheophyta</taxon>
        <taxon>Spermatophyta</taxon>
        <taxon>Magnoliopsida</taxon>
        <taxon>eudicotyledons</taxon>
        <taxon>Gunneridae</taxon>
        <taxon>Pentapetalae</taxon>
        <taxon>rosids</taxon>
        <taxon>malvids</taxon>
        <taxon>Malvales</taxon>
        <taxon>Malvaceae</taxon>
        <taxon>Byttnerioideae</taxon>
        <taxon>Theobroma</taxon>
    </lineage>
</organism>
<proteinExistence type="predicted"/>
<feature type="compositionally biased region" description="Basic and acidic residues" evidence="1">
    <location>
        <begin position="20"/>
        <end position="60"/>
    </location>
</feature>
<feature type="compositionally biased region" description="Acidic residues" evidence="1">
    <location>
        <begin position="61"/>
        <end position="70"/>
    </location>
</feature>
<protein>
    <submittedName>
        <fullName evidence="2">Uncharacterized protein</fullName>
    </submittedName>
</protein>
<accession>A0A061E6M1</accession>
<reference evidence="2 3" key="1">
    <citation type="journal article" date="2013" name="Genome Biol.">
        <title>The genome sequence of the most widely cultivated cacao type and its use to identify candidate genes regulating pod color.</title>
        <authorList>
            <person name="Motamayor J.C."/>
            <person name="Mockaitis K."/>
            <person name="Schmutz J."/>
            <person name="Haiminen N."/>
            <person name="Iii D.L."/>
            <person name="Cornejo O."/>
            <person name="Findley S.D."/>
            <person name="Zheng P."/>
            <person name="Utro F."/>
            <person name="Royaert S."/>
            <person name="Saski C."/>
            <person name="Jenkins J."/>
            <person name="Podicheti R."/>
            <person name="Zhao M."/>
            <person name="Scheffler B.E."/>
            <person name="Stack J.C."/>
            <person name="Feltus F.A."/>
            <person name="Mustiga G.M."/>
            <person name="Amores F."/>
            <person name="Phillips W."/>
            <person name="Marelli J.P."/>
            <person name="May G.D."/>
            <person name="Shapiro H."/>
            <person name="Ma J."/>
            <person name="Bustamante C.D."/>
            <person name="Schnell R.J."/>
            <person name="Main D."/>
            <person name="Gilbert D."/>
            <person name="Parida L."/>
            <person name="Kuhn D.N."/>
        </authorList>
    </citation>
    <scope>NUCLEOTIDE SEQUENCE [LARGE SCALE GENOMIC DNA]</scope>
    <source>
        <strain evidence="3">cv. Matina 1-6</strain>
    </source>
</reference>
<dbReference type="AlphaFoldDB" id="A0A061E6M1"/>
<dbReference type="InParanoid" id="A0A061E6M1"/>
<evidence type="ECO:0000313" key="3">
    <source>
        <dbReference type="Proteomes" id="UP000026915"/>
    </source>
</evidence>
<dbReference type="HOGENOM" id="CLU_2643010_0_0_1"/>
<feature type="region of interest" description="Disordered" evidence="1">
    <location>
        <begin position="19"/>
        <end position="77"/>
    </location>
</feature>
<evidence type="ECO:0000313" key="2">
    <source>
        <dbReference type="EMBL" id="EOY00012.1"/>
    </source>
</evidence>
<evidence type="ECO:0000256" key="1">
    <source>
        <dbReference type="SAM" id="MobiDB-lite"/>
    </source>
</evidence>
<keyword evidence="3" id="KW-1185">Reference proteome</keyword>
<name>A0A061E6M1_THECC</name>
<gene>
    <name evidence="2" type="ORF">TCM_009353</name>
</gene>
<sequence>MYNNDTKLAHFSSLWPAKARTKEEKEEQNLRWKNSREKCENSRKQVKKGGELSGKSKEIVPEDQESEYSEFDSRNTE</sequence>
<dbReference type="EMBL" id="CM001880">
    <property type="protein sequence ID" value="EOY00012.1"/>
    <property type="molecule type" value="Genomic_DNA"/>
</dbReference>
<dbReference type="Proteomes" id="UP000026915">
    <property type="component" value="Chromosome 2"/>
</dbReference>
<dbReference type="Gramene" id="EOY00012">
    <property type="protein sequence ID" value="EOY00012"/>
    <property type="gene ID" value="TCM_009353"/>
</dbReference>